<dbReference type="PANTHER" id="PTHR31602">
    <property type="entry name" value="GROWTH-REGULATING FACTOR 5"/>
    <property type="match status" value="1"/>
</dbReference>
<feature type="domain" description="WRC" evidence="4">
    <location>
        <begin position="24"/>
        <end position="68"/>
    </location>
</feature>
<evidence type="ECO:0000256" key="2">
    <source>
        <dbReference type="PROSITE-ProRule" id="PRU01002"/>
    </source>
</evidence>
<dbReference type="Proteomes" id="UP000811246">
    <property type="component" value="Chromosome 2"/>
</dbReference>
<sequence>MPKCPEKGAIGWNYLQMGLGRKIDPKPGKCRRTNEKKWRCSKEAFPCSKYCERHVHRGKNHSRRPVFCYLHI</sequence>
<comment type="caution">
    <text evidence="5">The sequence shown here is derived from an EMBL/GenBank/DDBJ whole genome shotgun (WGS) entry which is preliminary data.</text>
</comment>
<dbReference type="PROSITE" id="PS51667">
    <property type="entry name" value="WRC"/>
    <property type="match status" value="1"/>
</dbReference>
<evidence type="ECO:0000259" key="4">
    <source>
        <dbReference type="PROSITE" id="PS51667"/>
    </source>
</evidence>
<dbReference type="PANTHER" id="PTHR31602:SF46">
    <property type="entry name" value="GROWTH-REGULATING FACTOR 6"/>
    <property type="match status" value="1"/>
</dbReference>
<proteinExistence type="inferred from homology"/>
<keyword evidence="3" id="KW-0805">Transcription regulation</keyword>
<comment type="caution">
    <text evidence="2">Lacks conserved residue(s) required for the propagation of feature annotation.</text>
</comment>
<evidence type="ECO:0000313" key="5">
    <source>
        <dbReference type="EMBL" id="KAG6727021.1"/>
    </source>
</evidence>
<dbReference type="GO" id="GO:0006351">
    <property type="term" value="P:DNA-templated transcription"/>
    <property type="evidence" value="ECO:0007669"/>
    <property type="project" value="UniProtKB-UniRule"/>
</dbReference>
<dbReference type="InterPro" id="IPR014977">
    <property type="entry name" value="WRC_dom"/>
</dbReference>
<comment type="similarity">
    <text evidence="3">Belongs to the GRF family.</text>
</comment>
<dbReference type="GO" id="GO:0005634">
    <property type="term" value="C:nucleus"/>
    <property type="evidence" value="ECO:0007669"/>
    <property type="project" value="UniProtKB-SubCell"/>
</dbReference>
<keyword evidence="1 3" id="KW-0539">Nucleus</keyword>
<keyword evidence="3" id="KW-0010">Activator</keyword>
<comment type="domain">
    <text evidence="3">The QLQ domain and WRC domain may be involved in protein-protein interaction and DNA-binding, respectively.</text>
</comment>
<evidence type="ECO:0000256" key="1">
    <source>
        <dbReference type="ARBA" id="ARBA00023242"/>
    </source>
</evidence>
<dbReference type="Pfam" id="PF08879">
    <property type="entry name" value="WRC"/>
    <property type="match status" value="1"/>
</dbReference>
<protein>
    <recommendedName>
        <fullName evidence="3">Growth-regulating factor</fullName>
    </recommendedName>
</protein>
<keyword evidence="3" id="KW-0804">Transcription</keyword>
<dbReference type="AlphaFoldDB" id="A0A922FR98"/>
<dbReference type="EMBL" id="CM031826">
    <property type="protein sequence ID" value="KAG6727021.1"/>
    <property type="molecule type" value="Genomic_DNA"/>
</dbReference>
<gene>
    <name evidence="5" type="ORF">I3842_02G110400</name>
</gene>
<organism evidence="5 6">
    <name type="scientific">Carya illinoinensis</name>
    <name type="common">Pecan</name>
    <dbReference type="NCBI Taxonomy" id="32201"/>
    <lineage>
        <taxon>Eukaryota</taxon>
        <taxon>Viridiplantae</taxon>
        <taxon>Streptophyta</taxon>
        <taxon>Embryophyta</taxon>
        <taxon>Tracheophyta</taxon>
        <taxon>Spermatophyta</taxon>
        <taxon>Magnoliopsida</taxon>
        <taxon>eudicotyledons</taxon>
        <taxon>Gunneridae</taxon>
        <taxon>Pentapetalae</taxon>
        <taxon>rosids</taxon>
        <taxon>fabids</taxon>
        <taxon>Fagales</taxon>
        <taxon>Juglandaceae</taxon>
        <taxon>Carya</taxon>
    </lineage>
</organism>
<evidence type="ECO:0000313" key="6">
    <source>
        <dbReference type="Proteomes" id="UP000811246"/>
    </source>
</evidence>
<reference evidence="5" key="1">
    <citation type="submission" date="2021-01" db="EMBL/GenBank/DDBJ databases">
        <authorList>
            <person name="Lovell J.T."/>
            <person name="Bentley N."/>
            <person name="Bhattarai G."/>
            <person name="Jenkins J.W."/>
            <person name="Sreedasyam A."/>
            <person name="Alarcon Y."/>
            <person name="Bock C."/>
            <person name="Boston L."/>
            <person name="Carlson J."/>
            <person name="Cervantes K."/>
            <person name="Clermont K."/>
            <person name="Krom N."/>
            <person name="Kubenka K."/>
            <person name="Mamidi S."/>
            <person name="Mattison C."/>
            <person name="Monteros M."/>
            <person name="Pisani C."/>
            <person name="Plott C."/>
            <person name="Rajasekar S."/>
            <person name="Rhein H.S."/>
            <person name="Rohla C."/>
            <person name="Song M."/>
            <person name="Hilaire R.S."/>
            <person name="Shu S."/>
            <person name="Wells L."/>
            <person name="Wang X."/>
            <person name="Webber J."/>
            <person name="Heerema R.J."/>
            <person name="Klein P."/>
            <person name="Conner P."/>
            <person name="Grauke L."/>
            <person name="Grimwood J."/>
            <person name="Schmutz J."/>
            <person name="Randall J.J."/>
        </authorList>
    </citation>
    <scope>NUCLEOTIDE SEQUENCE</scope>
    <source>
        <tissue evidence="5">Leaf</tissue>
    </source>
</reference>
<comment type="function">
    <text evidence="3">Transcription activator.</text>
</comment>
<name>A0A922FR98_CARIL</name>
<comment type="subcellular location">
    <subcellularLocation>
        <location evidence="3">Nucleus</location>
    </subcellularLocation>
</comment>
<accession>A0A922FR98</accession>
<dbReference type="GO" id="GO:0032502">
    <property type="term" value="P:developmental process"/>
    <property type="evidence" value="ECO:0007669"/>
    <property type="project" value="InterPro"/>
</dbReference>
<evidence type="ECO:0000256" key="3">
    <source>
        <dbReference type="RuleBase" id="RU367127"/>
    </source>
</evidence>
<dbReference type="GO" id="GO:0005524">
    <property type="term" value="F:ATP binding"/>
    <property type="evidence" value="ECO:0007669"/>
    <property type="project" value="UniProtKB-UniRule"/>
</dbReference>
<dbReference type="InterPro" id="IPR031137">
    <property type="entry name" value="GRF"/>
</dbReference>